<evidence type="ECO:0000256" key="1">
    <source>
        <dbReference type="SAM" id="MobiDB-lite"/>
    </source>
</evidence>
<comment type="caution">
    <text evidence="2">The sequence shown here is derived from an EMBL/GenBank/DDBJ whole genome shotgun (WGS) entry which is preliminary data.</text>
</comment>
<name>A0A0F9KDL2_9ZZZZ</name>
<proteinExistence type="predicted"/>
<dbReference type="EMBL" id="LAZR01013812">
    <property type="protein sequence ID" value="KKM20223.1"/>
    <property type="molecule type" value="Genomic_DNA"/>
</dbReference>
<dbReference type="AlphaFoldDB" id="A0A0F9KDL2"/>
<sequence length="97" mass="10218">MASYLGACTGGCARMLRSMTPFSEPPLCDSCRPGVNAAEARAQKEAEEGAARVAAAEEKRLAARAADKKERADAAAKAAAPVAVKERPERPGRFSRK</sequence>
<feature type="region of interest" description="Disordered" evidence="1">
    <location>
        <begin position="66"/>
        <end position="97"/>
    </location>
</feature>
<organism evidence="2">
    <name type="scientific">marine sediment metagenome</name>
    <dbReference type="NCBI Taxonomy" id="412755"/>
    <lineage>
        <taxon>unclassified sequences</taxon>
        <taxon>metagenomes</taxon>
        <taxon>ecological metagenomes</taxon>
    </lineage>
</organism>
<reference evidence="2" key="1">
    <citation type="journal article" date="2015" name="Nature">
        <title>Complex archaea that bridge the gap between prokaryotes and eukaryotes.</title>
        <authorList>
            <person name="Spang A."/>
            <person name="Saw J.H."/>
            <person name="Jorgensen S.L."/>
            <person name="Zaremba-Niedzwiedzka K."/>
            <person name="Martijn J."/>
            <person name="Lind A.E."/>
            <person name="van Eijk R."/>
            <person name="Schleper C."/>
            <person name="Guy L."/>
            <person name="Ettema T.J."/>
        </authorList>
    </citation>
    <scope>NUCLEOTIDE SEQUENCE</scope>
</reference>
<evidence type="ECO:0000313" key="2">
    <source>
        <dbReference type="EMBL" id="KKM20223.1"/>
    </source>
</evidence>
<feature type="compositionally biased region" description="Basic and acidic residues" evidence="1">
    <location>
        <begin position="84"/>
        <end position="97"/>
    </location>
</feature>
<protein>
    <submittedName>
        <fullName evidence="2">Uncharacterized protein</fullName>
    </submittedName>
</protein>
<gene>
    <name evidence="2" type="ORF">LCGC14_1647640</name>
</gene>
<accession>A0A0F9KDL2</accession>